<dbReference type="PROSITE" id="PS00166">
    <property type="entry name" value="ENOYL_COA_HYDRATASE"/>
    <property type="match status" value="1"/>
</dbReference>
<sequence length="268" mass="29574">MKNLKYITVKIDRNRADLILNRPDKHNALNPELIGEFRDALKSISRKNEIHFLVISGKGKSFCAGADISWLASAAEKSIQKNREEYLQIPGLLKELRDAPQITIAAVHGNVLGGANGILSACDFVIAEKSTVFAFGEIKLGIIPATIMPFVAQRLSVQHMKKLMYSGSKFLAPEAKISGLVDFISSDGERFSETDLLIKKLSSSSPNALRACKNLLHEIETGKITTTSAEKTTQLLAQLTHSEEGREGLQAFLEKRKPSWNNQITNQD</sequence>
<dbReference type="EMBL" id="FQZE01000019">
    <property type="protein sequence ID" value="SHJ42214.1"/>
    <property type="molecule type" value="Genomic_DNA"/>
</dbReference>
<evidence type="ECO:0000313" key="4">
    <source>
        <dbReference type="Proteomes" id="UP000184050"/>
    </source>
</evidence>
<evidence type="ECO:0000256" key="2">
    <source>
        <dbReference type="RuleBase" id="RU003707"/>
    </source>
</evidence>
<dbReference type="GO" id="GO:0003824">
    <property type="term" value="F:catalytic activity"/>
    <property type="evidence" value="ECO:0007669"/>
    <property type="project" value="InterPro"/>
</dbReference>
<evidence type="ECO:0000313" key="3">
    <source>
        <dbReference type="EMBL" id="SHJ42214.1"/>
    </source>
</evidence>
<protein>
    <submittedName>
        <fullName evidence="3">Methylglutaconyl-CoA hydratase</fullName>
    </submittedName>
</protein>
<dbReference type="InterPro" id="IPR014748">
    <property type="entry name" value="Enoyl-CoA_hydra_C"/>
</dbReference>
<dbReference type="InterPro" id="IPR029045">
    <property type="entry name" value="ClpP/crotonase-like_dom_sf"/>
</dbReference>
<dbReference type="InterPro" id="IPR051683">
    <property type="entry name" value="Enoyl-CoA_Hydratase/Isomerase"/>
</dbReference>
<proteinExistence type="inferred from homology"/>
<dbReference type="Gene3D" id="1.10.12.10">
    <property type="entry name" value="Lyase 2-enoyl-coa Hydratase, Chain A, domain 2"/>
    <property type="match status" value="1"/>
</dbReference>
<organism evidence="3 4">
    <name type="scientific">Tangfeifania diversioriginum</name>
    <dbReference type="NCBI Taxonomy" id="1168035"/>
    <lineage>
        <taxon>Bacteria</taxon>
        <taxon>Pseudomonadati</taxon>
        <taxon>Bacteroidota</taxon>
        <taxon>Bacteroidia</taxon>
        <taxon>Marinilabiliales</taxon>
        <taxon>Prolixibacteraceae</taxon>
        <taxon>Tangfeifania</taxon>
    </lineage>
</organism>
<dbReference type="InterPro" id="IPR001753">
    <property type="entry name" value="Enoyl-CoA_hydra/iso"/>
</dbReference>
<gene>
    <name evidence="3" type="ORF">SAMN05444280_11910</name>
</gene>
<dbReference type="AlphaFoldDB" id="A0A1M6J678"/>
<dbReference type="Gene3D" id="3.90.226.10">
    <property type="entry name" value="2-enoyl-CoA Hydratase, Chain A, domain 1"/>
    <property type="match status" value="1"/>
</dbReference>
<dbReference type="PANTHER" id="PTHR42964:SF1">
    <property type="entry name" value="POLYKETIDE BIOSYNTHESIS ENOYL-COA HYDRATASE PKSH-RELATED"/>
    <property type="match status" value="1"/>
</dbReference>
<comment type="similarity">
    <text evidence="1 2">Belongs to the enoyl-CoA hydratase/isomerase family.</text>
</comment>
<dbReference type="PANTHER" id="PTHR42964">
    <property type="entry name" value="ENOYL-COA HYDRATASE"/>
    <property type="match status" value="1"/>
</dbReference>
<dbReference type="OrthoDB" id="9775794at2"/>
<dbReference type="STRING" id="1168035.SAMN05444280_11910"/>
<dbReference type="CDD" id="cd06558">
    <property type="entry name" value="crotonase-like"/>
    <property type="match status" value="1"/>
</dbReference>
<dbReference type="Proteomes" id="UP000184050">
    <property type="component" value="Unassembled WGS sequence"/>
</dbReference>
<dbReference type="Pfam" id="PF00378">
    <property type="entry name" value="ECH_1"/>
    <property type="match status" value="1"/>
</dbReference>
<dbReference type="RefSeq" id="WP_083578235.1">
    <property type="nucleotide sequence ID" value="NZ_FQZE01000019.1"/>
</dbReference>
<dbReference type="SUPFAM" id="SSF52096">
    <property type="entry name" value="ClpP/crotonase"/>
    <property type="match status" value="1"/>
</dbReference>
<reference evidence="3 4" key="1">
    <citation type="submission" date="2016-11" db="EMBL/GenBank/DDBJ databases">
        <authorList>
            <person name="Jaros S."/>
            <person name="Januszkiewicz K."/>
            <person name="Wedrychowicz H."/>
        </authorList>
    </citation>
    <scope>NUCLEOTIDE SEQUENCE [LARGE SCALE GENOMIC DNA]</scope>
    <source>
        <strain evidence="3 4">DSM 27063</strain>
    </source>
</reference>
<name>A0A1M6J678_9BACT</name>
<keyword evidence="4" id="KW-1185">Reference proteome</keyword>
<evidence type="ECO:0000256" key="1">
    <source>
        <dbReference type="ARBA" id="ARBA00005254"/>
    </source>
</evidence>
<accession>A0A1M6J678</accession>
<dbReference type="InterPro" id="IPR018376">
    <property type="entry name" value="Enoyl-CoA_hyd/isom_CS"/>
</dbReference>
<dbReference type="GO" id="GO:0008300">
    <property type="term" value="P:isoprenoid catabolic process"/>
    <property type="evidence" value="ECO:0007669"/>
    <property type="project" value="TreeGrafter"/>
</dbReference>